<dbReference type="InterPro" id="IPR003356">
    <property type="entry name" value="DNA_methylase_A-5"/>
</dbReference>
<dbReference type="Pfam" id="PF02384">
    <property type="entry name" value="N6_Mtase"/>
    <property type="match status" value="1"/>
</dbReference>
<dbReference type="Gene3D" id="1.20.120.330">
    <property type="entry name" value="Nucleotidyltransferases domain 2"/>
    <property type="match status" value="1"/>
</dbReference>
<dbReference type="InterPro" id="IPR022749">
    <property type="entry name" value="D12N6_MeTrfase_N"/>
</dbReference>
<feature type="domain" description="N6 adenine-specific DNA methyltransferase N-terminal" evidence="9">
    <location>
        <begin position="7"/>
        <end position="142"/>
    </location>
</feature>
<dbReference type="EC" id="2.1.1.72" evidence="2"/>
<protein>
    <recommendedName>
        <fullName evidence="2">site-specific DNA-methyltransferase (adenine-specific)</fullName>
        <ecNumber evidence="2">2.1.1.72</ecNumber>
    </recommendedName>
</protein>
<evidence type="ECO:0000259" key="9">
    <source>
        <dbReference type="Pfam" id="PF12161"/>
    </source>
</evidence>
<dbReference type="eggNOG" id="COG0286">
    <property type="taxonomic scope" value="Bacteria"/>
</dbReference>
<dbReference type="AlphaFoldDB" id="G3IWQ0"/>
<dbReference type="EMBL" id="JH109152">
    <property type="protein sequence ID" value="EGW23109.1"/>
    <property type="molecule type" value="Genomic_DNA"/>
</dbReference>
<dbReference type="PANTHER" id="PTHR42933:SF4">
    <property type="entry name" value="TYPE I RESTRICTION ENZYME ECOKI METHYLASE SUBUNIT"/>
    <property type="match status" value="1"/>
</dbReference>
<accession>G3IWQ0</accession>
<dbReference type="STRING" id="697282.Mettu_1948"/>
<evidence type="ECO:0000256" key="4">
    <source>
        <dbReference type="ARBA" id="ARBA00022679"/>
    </source>
</evidence>
<dbReference type="Gene3D" id="1.20.1260.30">
    <property type="match status" value="1"/>
</dbReference>
<reference evidence="10 11" key="1">
    <citation type="submission" date="2011-06" db="EMBL/GenBank/DDBJ databases">
        <title>Genomic sequence of Methylobacter tundripaludum SV96.</title>
        <authorList>
            <consortium name="US DOE Joint Genome Institute"/>
            <person name="Lucas S."/>
            <person name="Han J."/>
            <person name="Lapidus A."/>
            <person name="Cheng J.-F."/>
            <person name="Goodwin L."/>
            <person name="Pitluck S."/>
            <person name="Held B."/>
            <person name="Detter J.C."/>
            <person name="Han C."/>
            <person name="Tapia R."/>
            <person name="Land M."/>
            <person name="Hauser L."/>
            <person name="Kyrpides N."/>
            <person name="Ivanova N."/>
            <person name="Ovchinnikova G."/>
            <person name="Pagani I."/>
            <person name="Klotz M.G."/>
            <person name="Dispirito A.A."/>
            <person name="Murrell J.C."/>
            <person name="Dunfield P."/>
            <person name="Kalyuzhnaya M.G."/>
            <person name="Svenning M."/>
            <person name="Trotsenko Y.A."/>
            <person name="Stein L.Y."/>
            <person name="Woyke T."/>
        </authorList>
    </citation>
    <scope>NUCLEOTIDE SEQUENCE [LARGE SCALE GENOMIC DNA]</scope>
    <source>
        <strain evidence="11">ATCC BAA-1195 / DSM 17260 / SV96</strain>
    </source>
</reference>
<dbReference type="HOGENOM" id="CLU_018284_4_0_6"/>
<dbReference type="InterPro" id="IPR051537">
    <property type="entry name" value="DNA_Adenine_Mtase"/>
</dbReference>
<evidence type="ECO:0000259" key="8">
    <source>
        <dbReference type="Pfam" id="PF02384"/>
    </source>
</evidence>
<dbReference type="GO" id="GO:0009307">
    <property type="term" value="P:DNA restriction-modification system"/>
    <property type="evidence" value="ECO:0007669"/>
    <property type="project" value="UniProtKB-KW"/>
</dbReference>
<evidence type="ECO:0000256" key="6">
    <source>
        <dbReference type="ARBA" id="ARBA00022747"/>
    </source>
</evidence>
<dbReference type="RefSeq" id="WP_006891207.1">
    <property type="nucleotide sequence ID" value="NZ_JH109152.1"/>
</dbReference>
<dbReference type="Proteomes" id="UP000004664">
    <property type="component" value="Unassembled WGS sequence"/>
</dbReference>
<dbReference type="InterPro" id="IPR029063">
    <property type="entry name" value="SAM-dependent_MTases_sf"/>
</dbReference>
<dbReference type="PROSITE" id="PS00092">
    <property type="entry name" value="N6_MTASE"/>
    <property type="match status" value="1"/>
</dbReference>
<dbReference type="NCBIfam" id="TIGR01987">
    <property type="entry name" value="HI0074"/>
    <property type="match status" value="1"/>
</dbReference>
<dbReference type="SUPFAM" id="SSF81593">
    <property type="entry name" value="Nucleotidyltransferase substrate binding subunit/domain"/>
    <property type="match status" value="1"/>
</dbReference>
<dbReference type="GO" id="GO:0003677">
    <property type="term" value="F:DNA binding"/>
    <property type="evidence" value="ECO:0007669"/>
    <property type="project" value="InterPro"/>
</dbReference>
<dbReference type="InterPro" id="IPR010235">
    <property type="entry name" value="HepT"/>
</dbReference>
<keyword evidence="11" id="KW-1185">Reference proteome</keyword>
<dbReference type="Pfam" id="PF08780">
    <property type="entry name" value="NTase_sub_bind"/>
    <property type="match status" value="1"/>
</dbReference>
<dbReference type="PRINTS" id="PR00507">
    <property type="entry name" value="N12N6MTFRASE"/>
</dbReference>
<name>G3IWQ0_METTV</name>
<dbReference type="GO" id="GO:0009007">
    <property type="term" value="F:site-specific DNA-methyltransferase (adenine-specific) activity"/>
    <property type="evidence" value="ECO:0007669"/>
    <property type="project" value="UniProtKB-EC"/>
</dbReference>
<organism evidence="10 11">
    <name type="scientific">Methylobacter tundripaludum (strain ATCC BAA-1195 / DSM 17260 / SV96)</name>
    <dbReference type="NCBI Taxonomy" id="697282"/>
    <lineage>
        <taxon>Bacteria</taxon>
        <taxon>Pseudomonadati</taxon>
        <taxon>Pseudomonadota</taxon>
        <taxon>Gammaproteobacteria</taxon>
        <taxon>Methylococcales</taxon>
        <taxon>Methylococcaceae</taxon>
        <taxon>Methylobacter</taxon>
    </lineage>
</organism>
<dbReference type="InterPro" id="IPR038333">
    <property type="entry name" value="T1MK-like_N_sf"/>
</dbReference>
<dbReference type="GO" id="GO:0032259">
    <property type="term" value="P:methylation"/>
    <property type="evidence" value="ECO:0007669"/>
    <property type="project" value="UniProtKB-KW"/>
</dbReference>
<comment type="catalytic activity">
    <reaction evidence="7">
        <text>a 2'-deoxyadenosine in DNA + S-adenosyl-L-methionine = an N(6)-methyl-2'-deoxyadenosine in DNA + S-adenosyl-L-homocysteine + H(+)</text>
        <dbReference type="Rhea" id="RHEA:15197"/>
        <dbReference type="Rhea" id="RHEA-COMP:12418"/>
        <dbReference type="Rhea" id="RHEA-COMP:12419"/>
        <dbReference type="ChEBI" id="CHEBI:15378"/>
        <dbReference type="ChEBI" id="CHEBI:57856"/>
        <dbReference type="ChEBI" id="CHEBI:59789"/>
        <dbReference type="ChEBI" id="CHEBI:90615"/>
        <dbReference type="ChEBI" id="CHEBI:90616"/>
        <dbReference type="EC" id="2.1.1.72"/>
    </reaction>
</comment>
<dbReference type="Pfam" id="PF12161">
    <property type="entry name" value="HsdM_N"/>
    <property type="match status" value="1"/>
</dbReference>
<keyword evidence="6" id="KW-0680">Restriction system</keyword>
<keyword evidence="3" id="KW-0489">Methyltransferase</keyword>
<dbReference type="SUPFAM" id="SSF53335">
    <property type="entry name" value="S-adenosyl-L-methionine-dependent methyltransferases"/>
    <property type="match status" value="1"/>
</dbReference>
<dbReference type="PANTHER" id="PTHR42933">
    <property type="entry name" value="SLR6095 PROTEIN"/>
    <property type="match status" value="1"/>
</dbReference>
<dbReference type="GO" id="GO:0008170">
    <property type="term" value="F:N-methyltransferase activity"/>
    <property type="evidence" value="ECO:0007669"/>
    <property type="project" value="InterPro"/>
</dbReference>
<proteinExistence type="inferred from homology"/>
<sequence>MFKQAFKNIDDVIWKEAGCASELDYTEQTSWLLFLKFLDGLEQDKAMEAELEGKKYAFILDLPYRWENWAAPKDNDGKPDHNKALTGDDLRDFVDRELFPYLHGFKQKADGPNTIEYKIGEIFGEIKNKIHSGYNLREIIDHIDELRFRSQTEKHELSHLYEAKIKNMGNAGRNGGEYYTPRPLIRAIVQVVQPKIGESIYDGAVGSAGFLCEAFDYLTAQGNLTTGDHNILQTRTFYGKEKKSLAYVIAIMNMILHGIETPNIIHTNTLAENLADIQDKDRYDIVLANPPFGGKERKEVQQNFPIRTGETAFLFLQHFIKMLRAGGRGGVVIKNTFLSNTDNASVSLRKLLLESCNLHTILDCPGGTFQGAGVKTVVLFFEKGAPTRKTWYYQLEPGRNMGKTNPLNDADLAEFIELQQTNADSPKSWSVDAATIDPATFDLSVKNPNGGEAIIHRSPQDIMDEIAALDAERPMCLEISKNYYQELFMTEDIRWKQRFENYKLALYQLTLAVELSRQRPLSNLEKQGVIQGFEFVHELAWNVLKDYLAYEGIQGIVGSRGAVREAFKRGLIEDGETWMDMIEKRNLSSHTYNLEIAEALIVAIINTYHPEFLALQEDMQHKE</sequence>
<evidence type="ECO:0000313" key="11">
    <source>
        <dbReference type="Proteomes" id="UP000004664"/>
    </source>
</evidence>
<evidence type="ECO:0000256" key="5">
    <source>
        <dbReference type="ARBA" id="ARBA00022691"/>
    </source>
</evidence>
<evidence type="ECO:0000256" key="7">
    <source>
        <dbReference type="ARBA" id="ARBA00047942"/>
    </source>
</evidence>
<dbReference type="InterPro" id="IPR002052">
    <property type="entry name" value="DNA_methylase_N6_adenine_CS"/>
</dbReference>
<dbReference type="eggNOG" id="COG1669">
    <property type="taxonomic scope" value="Bacteria"/>
</dbReference>
<gene>
    <name evidence="10" type="ORF">Mettu_1948</name>
</gene>
<comment type="similarity">
    <text evidence="1">Belongs to the N(4)/N(6)-methyltransferase family.</text>
</comment>
<keyword evidence="5" id="KW-0949">S-adenosyl-L-methionine</keyword>
<evidence type="ECO:0000256" key="3">
    <source>
        <dbReference type="ARBA" id="ARBA00022603"/>
    </source>
</evidence>
<dbReference type="Gene3D" id="3.40.50.150">
    <property type="entry name" value="Vaccinia Virus protein VP39"/>
    <property type="match status" value="1"/>
</dbReference>
<evidence type="ECO:0000313" key="10">
    <source>
        <dbReference type="EMBL" id="EGW23109.1"/>
    </source>
</evidence>
<keyword evidence="4 10" id="KW-0808">Transferase</keyword>
<evidence type="ECO:0000256" key="2">
    <source>
        <dbReference type="ARBA" id="ARBA00011900"/>
    </source>
</evidence>
<feature type="domain" description="DNA methylase adenine-specific" evidence="8">
    <location>
        <begin position="154"/>
        <end position="452"/>
    </location>
</feature>
<evidence type="ECO:0000256" key="1">
    <source>
        <dbReference type="ARBA" id="ARBA00006594"/>
    </source>
</evidence>